<dbReference type="RefSeq" id="WP_131018448.1">
    <property type="nucleotide sequence ID" value="NZ_SIRE01000039.1"/>
</dbReference>
<dbReference type="Proteomes" id="UP000293142">
    <property type="component" value="Unassembled WGS sequence"/>
</dbReference>
<feature type="domain" description="GtrA/DPMS transmembrane" evidence="7">
    <location>
        <begin position="7"/>
        <end position="121"/>
    </location>
</feature>
<dbReference type="InterPro" id="IPR007267">
    <property type="entry name" value="GtrA_DPMS_TM"/>
</dbReference>
<keyword evidence="4 6" id="KW-1133">Transmembrane helix</keyword>
<protein>
    <submittedName>
        <fullName evidence="8">GtrA family protein</fullName>
    </submittedName>
</protein>
<feature type="transmembrane region" description="Helical" evidence="6">
    <location>
        <begin position="95"/>
        <end position="119"/>
    </location>
</feature>
<sequence>MRLRMLKYGVVGLLGTLLHFALLYVLADAFRMEPVLASAIGFVIVLFVSYALNKYWTFQSSETGIGSFVKYTVVSVAGLLLNIGVMYTAVHILQWHYLIGQSLVILVVPCSNFIFNYYWTFRQQRRTDS</sequence>
<feature type="transmembrane region" description="Helical" evidence="6">
    <location>
        <begin position="68"/>
        <end position="89"/>
    </location>
</feature>
<dbReference type="PANTHER" id="PTHR38459">
    <property type="entry name" value="PROPHAGE BACTOPRENOL-LINKED GLUCOSE TRANSLOCASE HOMOLOG"/>
    <property type="match status" value="1"/>
</dbReference>
<feature type="transmembrane region" description="Helical" evidence="6">
    <location>
        <begin position="37"/>
        <end position="56"/>
    </location>
</feature>
<keyword evidence="3 6" id="KW-0812">Transmembrane</keyword>
<dbReference type="OrthoDB" id="9812049at2"/>
<evidence type="ECO:0000256" key="2">
    <source>
        <dbReference type="ARBA" id="ARBA00009399"/>
    </source>
</evidence>
<name>A0A4Q9DDN0_9BACL</name>
<keyword evidence="9" id="KW-1185">Reference proteome</keyword>
<evidence type="ECO:0000313" key="8">
    <source>
        <dbReference type="EMBL" id="TBL69298.1"/>
    </source>
</evidence>
<gene>
    <name evidence="8" type="ORF">EYB31_36160</name>
</gene>
<dbReference type="GO" id="GO:0005886">
    <property type="term" value="C:plasma membrane"/>
    <property type="evidence" value="ECO:0007669"/>
    <property type="project" value="TreeGrafter"/>
</dbReference>
<comment type="similarity">
    <text evidence="2">Belongs to the GtrA family.</text>
</comment>
<dbReference type="PANTHER" id="PTHR38459:SF1">
    <property type="entry name" value="PROPHAGE BACTOPRENOL-LINKED GLUCOSE TRANSLOCASE HOMOLOG"/>
    <property type="match status" value="1"/>
</dbReference>
<organism evidence="8 9">
    <name type="scientific">Paenibacillus thalictri</name>
    <dbReference type="NCBI Taxonomy" id="2527873"/>
    <lineage>
        <taxon>Bacteria</taxon>
        <taxon>Bacillati</taxon>
        <taxon>Bacillota</taxon>
        <taxon>Bacilli</taxon>
        <taxon>Bacillales</taxon>
        <taxon>Paenibacillaceae</taxon>
        <taxon>Paenibacillus</taxon>
    </lineage>
</organism>
<dbReference type="InterPro" id="IPR051401">
    <property type="entry name" value="GtrA_CellWall_Glycosyl"/>
</dbReference>
<dbReference type="AlphaFoldDB" id="A0A4Q9DDN0"/>
<dbReference type="GO" id="GO:0000271">
    <property type="term" value="P:polysaccharide biosynthetic process"/>
    <property type="evidence" value="ECO:0007669"/>
    <property type="project" value="InterPro"/>
</dbReference>
<evidence type="ECO:0000256" key="4">
    <source>
        <dbReference type="ARBA" id="ARBA00022989"/>
    </source>
</evidence>
<keyword evidence="5 6" id="KW-0472">Membrane</keyword>
<evidence type="ECO:0000256" key="6">
    <source>
        <dbReference type="SAM" id="Phobius"/>
    </source>
</evidence>
<evidence type="ECO:0000256" key="3">
    <source>
        <dbReference type="ARBA" id="ARBA00022692"/>
    </source>
</evidence>
<evidence type="ECO:0000313" key="9">
    <source>
        <dbReference type="Proteomes" id="UP000293142"/>
    </source>
</evidence>
<proteinExistence type="inferred from homology"/>
<evidence type="ECO:0000259" key="7">
    <source>
        <dbReference type="Pfam" id="PF04138"/>
    </source>
</evidence>
<reference evidence="8 9" key="1">
    <citation type="submission" date="2019-02" db="EMBL/GenBank/DDBJ databases">
        <title>Paenibacillus sp. nov., isolated from surface-sterilized tissue of Thalictrum simplex L.</title>
        <authorList>
            <person name="Tuo L."/>
        </authorList>
    </citation>
    <scope>NUCLEOTIDE SEQUENCE [LARGE SCALE GENOMIC DNA]</scope>
    <source>
        <strain evidence="8 9">N2SHLJ1</strain>
    </source>
</reference>
<dbReference type="Pfam" id="PF04138">
    <property type="entry name" value="GtrA_DPMS_TM"/>
    <property type="match status" value="1"/>
</dbReference>
<comment type="subcellular location">
    <subcellularLocation>
        <location evidence="1">Membrane</location>
        <topology evidence="1">Multi-pass membrane protein</topology>
    </subcellularLocation>
</comment>
<dbReference type="EMBL" id="SIRE01000039">
    <property type="protein sequence ID" value="TBL69298.1"/>
    <property type="molecule type" value="Genomic_DNA"/>
</dbReference>
<comment type="caution">
    <text evidence="8">The sequence shown here is derived from an EMBL/GenBank/DDBJ whole genome shotgun (WGS) entry which is preliminary data.</text>
</comment>
<evidence type="ECO:0000256" key="1">
    <source>
        <dbReference type="ARBA" id="ARBA00004141"/>
    </source>
</evidence>
<accession>A0A4Q9DDN0</accession>
<evidence type="ECO:0000256" key="5">
    <source>
        <dbReference type="ARBA" id="ARBA00023136"/>
    </source>
</evidence>